<proteinExistence type="predicted"/>
<gene>
    <name evidence="3" type="ORF">SAMN06295955_11318</name>
</gene>
<name>A0A239K925_9SPHN</name>
<evidence type="ECO:0000256" key="1">
    <source>
        <dbReference type="SAM" id="Phobius"/>
    </source>
</evidence>
<dbReference type="SUPFAM" id="SSF46894">
    <property type="entry name" value="C-terminal effector domain of the bipartite response regulators"/>
    <property type="match status" value="1"/>
</dbReference>
<protein>
    <submittedName>
        <fullName evidence="3">DNA-binding transcriptional regulator, CsgD family</fullName>
    </submittedName>
</protein>
<dbReference type="EMBL" id="FZPA01000013">
    <property type="protein sequence ID" value="SNT14172.1"/>
    <property type="molecule type" value="Genomic_DNA"/>
</dbReference>
<feature type="transmembrane region" description="Helical" evidence="1">
    <location>
        <begin position="142"/>
        <end position="166"/>
    </location>
</feature>
<dbReference type="Gene3D" id="1.10.10.10">
    <property type="entry name" value="Winged helix-like DNA-binding domain superfamily/Winged helix DNA-binding domain"/>
    <property type="match status" value="1"/>
</dbReference>
<evidence type="ECO:0000259" key="2">
    <source>
        <dbReference type="PROSITE" id="PS50043"/>
    </source>
</evidence>
<keyword evidence="1" id="KW-1133">Transmembrane helix</keyword>
<dbReference type="InterPro" id="IPR016032">
    <property type="entry name" value="Sig_transdc_resp-reg_C-effctor"/>
</dbReference>
<dbReference type="GO" id="GO:0006355">
    <property type="term" value="P:regulation of DNA-templated transcription"/>
    <property type="evidence" value="ECO:0007669"/>
    <property type="project" value="InterPro"/>
</dbReference>
<evidence type="ECO:0000313" key="4">
    <source>
        <dbReference type="Proteomes" id="UP000198339"/>
    </source>
</evidence>
<sequence length="172" mass="18937">MSDSRSHTFEDAERWARLTDKQRACLDLLIERQTSKQIARQLGIAKPTVDLRLTKARDILGTANRDETAIVYARLKQTYDRITCDPIDLPPPPALVPSHFPDGGPADAMALNDSVLAADGPMEASPPFRDFWRHDHARTRRALIMAAMLVALVLLILSGLAIAQALTTLISG</sequence>
<dbReference type="InterPro" id="IPR000792">
    <property type="entry name" value="Tscrpt_reg_LuxR_C"/>
</dbReference>
<keyword evidence="4" id="KW-1185">Reference proteome</keyword>
<dbReference type="Pfam" id="PF00196">
    <property type="entry name" value="GerE"/>
    <property type="match status" value="1"/>
</dbReference>
<keyword evidence="1" id="KW-0472">Membrane</keyword>
<dbReference type="AlphaFoldDB" id="A0A239K925"/>
<dbReference type="Proteomes" id="UP000198339">
    <property type="component" value="Unassembled WGS sequence"/>
</dbReference>
<dbReference type="GO" id="GO:0003677">
    <property type="term" value="F:DNA binding"/>
    <property type="evidence" value="ECO:0007669"/>
    <property type="project" value="UniProtKB-KW"/>
</dbReference>
<dbReference type="PROSITE" id="PS50043">
    <property type="entry name" value="HTH_LUXR_2"/>
    <property type="match status" value="1"/>
</dbReference>
<keyword evidence="3" id="KW-0238">DNA-binding</keyword>
<keyword evidence="1" id="KW-0812">Transmembrane</keyword>
<reference evidence="3 4" key="1">
    <citation type="submission" date="2017-06" db="EMBL/GenBank/DDBJ databases">
        <authorList>
            <person name="Kim H.J."/>
            <person name="Triplett B.A."/>
        </authorList>
    </citation>
    <scope>NUCLEOTIDE SEQUENCE [LARGE SCALE GENOMIC DNA]</scope>
    <source>
        <strain evidence="3 4">DS15</strain>
    </source>
</reference>
<evidence type="ECO:0000313" key="3">
    <source>
        <dbReference type="EMBL" id="SNT14172.1"/>
    </source>
</evidence>
<dbReference type="InterPro" id="IPR036388">
    <property type="entry name" value="WH-like_DNA-bd_sf"/>
</dbReference>
<dbReference type="SMART" id="SM00421">
    <property type="entry name" value="HTH_LUXR"/>
    <property type="match status" value="1"/>
</dbReference>
<accession>A0A239K925</accession>
<dbReference type="RefSeq" id="WP_058818141.1">
    <property type="nucleotide sequence ID" value="NZ_CP076394.1"/>
</dbReference>
<dbReference type="OrthoDB" id="7501479at2"/>
<organism evidence="3 4">
    <name type="scientific">Sphingopyxis indica</name>
    <dbReference type="NCBI Taxonomy" id="436663"/>
    <lineage>
        <taxon>Bacteria</taxon>
        <taxon>Pseudomonadati</taxon>
        <taxon>Pseudomonadota</taxon>
        <taxon>Alphaproteobacteria</taxon>
        <taxon>Sphingomonadales</taxon>
        <taxon>Sphingomonadaceae</taxon>
        <taxon>Sphingopyxis</taxon>
    </lineage>
</organism>
<feature type="domain" description="HTH luxR-type" evidence="2">
    <location>
        <begin position="11"/>
        <end position="76"/>
    </location>
</feature>